<reference evidence="3" key="1">
    <citation type="submission" date="2016-10" db="EMBL/GenBank/DDBJ databases">
        <authorList>
            <person name="Varghese N."/>
            <person name="Submissions S."/>
        </authorList>
    </citation>
    <scope>NUCLEOTIDE SEQUENCE [LARGE SCALE GENOMIC DNA]</scope>
    <source>
        <strain evidence="3">CGMCC 1.7062</strain>
    </source>
</reference>
<proteinExistence type="predicted"/>
<dbReference type="Pfam" id="PF11376">
    <property type="entry name" value="DUF3179"/>
    <property type="match status" value="1"/>
</dbReference>
<feature type="transmembrane region" description="Helical" evidence="1">
    <location>
        <begin position="47"/>
        <end position="65"/>
    </location>
</feature>
<feature type="transmembrane region" description="Helical" evidence="1">
    <location>
        <begin position="71"/>
        <end position="93"/>
    </location>
</feature>
<dbReference type="EMBL" id="FNVG01000002">
    <property type="protein sequence ID" value="SEF63641.1"/>
    <property type="molecule type" value="Genomic_DNA"/>
</dbReference>
<dbReference type="AlphaFoldDB" id="A0A1H5TNG0"/>
<keyword evidence="1" id="KW-0472">Membrane</keyword>
<name>A0A1H5TNG0_9VIBR</name>
<organism evidence="2 3">
    <name type="scientific">Vibrio hangzhouensis</name>
    <dbReference type="NCBI Taxonomy" id="462991"/>
    <lineage>
        <taxon>Bacteria</taxon>
        <taxon>Pseudomonadati</taxon>
        <taxon>Pseudomonadota</taxon>
        <taxon>Gammaproteobacteria</taxon>
        <taxon>Vibrionales</taxon>
        <taxon>Vibrionaceae</taxon>
        <taxon>Vibrio</taxon>
    </lineage>
</organism>
<evidence type="ECO:0000313" key="3">
    <source>
        <dbReference type="Proteomes" id="UP000236721"/>
    </source>
</evidence>
<keyword evidence="3" id="KW-1185">Reference proteome</keyword>
<keyword evidence="1" id="KW-0812">Transmembrane</keyword>
<feature type="transmembrane region" description="Helical" evidence="1">
    <location>
        <begin position="6"/>
        <end position="26"/>
    </location>
</feature>
<evidence type="ECO:0008006" key="4">
    <source>
        <dbReference type="Google" id="ProtNLM"/>
    </source>
</evidence>
<evidence type="ECO:0000256" key="1">
    <source>
        <dbReference type="SAM" id="Phobius"/>
    </source>
</evidence>
<evidence type="ECO:0000313" key="2">
    <source>
        <dbReference type="EMBL" id="SEF63641.1"/>
    </source>
</evidence>
<keyword evidence="1" id="KW-1133">Transmembrane helix</keyword>
<accession>A0A1H5TNG0</accession>
<gene>
    <name evidence="2" type="ORF">SAMN04488244_102307</name>
</gene>
<dbReference type="InterPro" id="IPR021516">
    <property type="entry name" value="DUF3179"/>
</dbReference>
<dbReference type="Proteomes" id="UP000236721">
    <property type="component" value="Unassembled WGS sequence"/>
</dbReference>
<sequence>MISSLLITITMAVSSYCSFLLFRDLADISQWVIQTERQKTLRSWYQRKKLTALSVVLLLIAWLVWGLTDNLFSLTMISIISIINAAMLFSGAINPELMMRGRQGNGLFVDVEEGKKYVDSNESVIVTVVNGDARAHSDKQMLRPHVASNGQQGGENVVMTYCGLTNLGVAFTPEIDGVPVKLRPMTQLENNLVLADEVSGEPIQQLWGQKEVDALQNNASRMSEVPSFRMPYHRFVEVFPEGSVYVNDYLVEDTRTSFWMNPFKFCYDRCIELIFRASVRYQHTSPKPVFPTIKNIDGRLPSKELVWGFNIDDDYVAYTEAFVRQNGNLINAVIGGKDVVISYDQEAESLGVFYNPARYSVNTVDVHGATDLGTVLKRVETVKSGAFWIVWANFFPETGLNIHS</sequence>
<protein>
    <recommendedName>
        <fullName evidence="4">DUF3179 domain-containing protein</fullName>
    </recommendedName>
</protein>